<dbReference type="OrthoDB" id="10056930at2759"/>
<dbReference type="Pfam" id="PF25969">
    <property type="entry name" value="NUDT9_N"/>
    <property type="match status" value="1"/>
</dbReference>
<name>A0A077ZDD6_TRITR</name>
<sequence length="230" mass="26368">MPERTEVPDDLVPWRQPFVSYHPPYWTVPCSFRYCDPEVNTSTLEIKFNQKDRGIDRRMVRRLNGVKTYYEVRNGLPLNPLGRTGIAGRGYLPRWGPTHLVKVILLRKCKRFCKAVMEDRDIATKYQWSHKTDNQTLFEMRRSLEKMDEATTSSPNHRITFRRSVHRPASRGTKRGIALVVSLLGLYAIGIGFFIAGIAVPAIGVIVGAVVLGLALSLMTYTGQRFYNHW</sequence>
<evidence type="ECO:0000313" key="3">
    <source>
        <dbReference type="Proteomes" id="UP000030665"/>
    </source>
</evidence>
<feature type="transmembrane region" description="Helical" evidence="1">
    <location>
        <begin position="202"/>
        <end position="221"/>
    </location>
</feature>
<dbReference type="AlphaFoldDB" id="A0A077ZDD6"/>
<gene>
    <name evidence="2" type="ORF">TTRE_0000488501</name>
</gene>
<keyword evidence="1" id="KW-0472">Membrane</keyword>
<reference evidence="2" key="2">
    <citation type="submission" date="2014-03" db="EMBL/GenBank/DDBJ databases">
        <title>The whipworm genome and dual-species transcriptomics of an intimate host-pathogen interaction.</title>
        <authorList>
            <person name="Foth B.J."/>
            <person name="Tsai I.J."/>
            <person name="Reid A.J."/>
            <person name="Bancroft A.J."/>
            <person name="Nichol S."/>
            <person name="Tracey A."/>
            <person name="Holroyd N."/>
            <person name="Cotton J.A."/>
            <person name="Stanley E.J."/>
            <person name="Zarowiecki M."/>
            <person name="Liu J.Z."/>
            <person name="Huckvale T."/>
            <person name="Cooper P.J."/>
            <person name="Grencis R.K."/>
            <person name="Berriman M."/>
        </authorList>
    </citation>
    <scope>NUCLEOTIDE SEQUENCE [LARGE SCALE GENOMIC DNA]</scope>
</reference>
<reference evidence="2" key="1">
    <citation type="submission" date="2014-01" db="EMBL/GenBank/DDBJ databases">
        <authorList>
            <person name="Aslett M."/>
        </authorList>
    </citation>
    <scope>NUCLEOTIDE SEQUENCE</scope>
</reference>
<dbReference type="EMBL" id="HG806059">
    <property type="protein sequence ID" value="CDW56605.1"/>
    <property type="molecule type" value="Genomic_DNA"/>
</dbReference>
<dbReference type="SUPFAM" id="SSF55811">
    <property type="entry name" value="Nudix"/>
    <property type="match status" value="1"/>
</dbReference>
<dbReference type="PANTHER" id="PTHR13030:SF8">
    <property type="entry name" value="ADP-RIBOSE PYROPHOSPHATASE, MITOCHONDRIAL"/>
    <property type="match status" value="1"/>
</dbReference>
<dbReference type="InterPro" id="IPR039989">
    <property type="entry name" value="NUDT9"/>
</dbReference>
<protein>
    <submittedName>
        <fullName evidence="2">ADP-ribose pyrophosphatase, mitochondrial</fullName>
    </submittedName>
</protein>
<dbReference type="Proteomes" id="UP000030665">
    <property type="component" value="Unassembled WGS sequence"/>
</dbReference>
<keyword evidence="1" id="KW-1133">Transmembrane helix</keyword>
<dbReference type="PANTHER" id="PTHR13030">
    <property type="entry name" value="NUDIX HYDROLASE"/>
    <property type="match status" value="1"/>
</dbReference>
<organism evidence="2 3">
    <name type="scientific">Trichuris trichiura</name>
    <name type="common">Whipworm</name>
    <name type="synonym">Trichocephalus trichiurus</name>
    <dbReference type="NCBI Taxonomy" id="36087"/>
    <lineage>
        <taxon>Eukaryota</taxon>
        <taxon>Metazoa</taxon>
        <taxon>Ecdysozoa</taxon>
        <taxon>Nematoda</taxon>
        <taxon>Enoplea</taxon>
        <taxon>Dorylaimia</taxon>
        <taxon>Trichinellida</taxon>
        <taxon>Trichuridae</taxon>
        <taxon>Trichuris</taxon>
    </lineage>
</organism>
<evidence type="ECO:0000313" key="2">
    <source>
        <dbReference type="EMBL" id="CDW56605.1"/>
    </source>
</evidence>
<dbReference type="InterPro" id="IPR015797">
    <property type="entry name" value="NUDIX_hydrolase-like_dom_sf"/>
</dbReference>
<proteinExistence type="predicted"/>
<keyword evidence="1" id="KW-0812">Transmembrane</keyword>
<keyword evidence="3" id="KW-1185">Reference proteome</keyword>
<accession>A0A077ZDD6</accession>
<feature type="transmembrane region" description="Helical" evidence="1">
    <location>
        <begin position="176"/>
        <end position="196"/>
    </location>
</feature>
<dbReference type="GO" id="GO:0047631">
    <property type="term" value="F:ADP-ribose diphosphatase activity"/>
    <property type="evidence" value="ECO:0007669"/>
    <property type="project" value="InterPro"/>
</dbReference>
<evidence type="ECO:0000256" key="1">
    <source>
        <dbReference type="SAM" id="Phobius"/>
    </source>
</evidence>